<evidence type="ECO:0000259" key="2">
    <source>
        <dbReference type="Pfam" id="PF12090"/>
    </source>
</evidence>
<feature type="compositionally biased region" description="Low complexity" evidence="1">
    <location>
        <begin position="235"/>
        <end position="247"/>
    </location>
</feature>
<feature type="region of interest" description="Disordered" evidence="1">
    <location>
        <begin position="228"/>
        <end position="344"/>
    </location>
</feature>
<feature type="region of interest" description="Disordered" evidence="1">
    <location>
        <begin position="171"/>
        <end position="191"/>
    </location>
</feature>
<proteinExistence type="predicted"/>
<organism evidence="3 4">
    <name type="scientific">Trichosporon asahii var. asahii (strain ATCC 90039 / CBS 2479 / JCM 2466 / KCTC 7840 / NBRC 103889/ NCYC 2677 / UAMH 7654)</name>
    <name type="common">Yeast</name>
    <dbReference type="NCBI Taxonomy" id="1186058"/>
    <lineage>
        <taxon>Eukaryota</taxon>
        <taxon>Fungi</taxon>
        <taxon>Dikarya</taxon>
        <taxon>Basidiomycota</taxon>
        <taxon>Agaricomycotina</taxon>
        <taxon>Tremellomycetes</taxon>
        <taxon>Trichosporonales</taxon>
        <taxon>Trichosporonaceae</taxon>
        <taxon>Trichosporon</taxon>
    </lineage>
</organism>
<dbReference type="VEuPathDB" id="FungiDB:A1Q1_07862"/>
<name>J8TYQ1_TRIAS</name>
<evidence type="ECO:0000313" key="3">
    <source>
        <dbReference type="EMBL" id="EJT53187.1"/>
    </source>
</evidence>
<dbReference type="GO" id="GO:0003712">
    <property type="term" value="F:transcription coregulator activity"/>
    <property type="evidence" value="ECO:0007669"/>
    <property type="project" value="InterPro"/>
</dbReference>
<dbReference type="EMBL" id="ALBS01000007">
    <property type="protein sequence ID" value="EJT53187.1"/>
    <property type="molecule type" value="Genomic_DNA"/>
</dbReference>
<feature type="domain" description="Spt20-like SEP" evidence="2">
    <location>
        <begin position="23"/>
        <end position="159"/>
    </location>
</feature>
<accession>J8TYQ1</accession>
<dbReference type="HOGENOM" id="CLU_847347_0_0_1"/>
<dbReference type="OrthoDB" id="1932706at2759"/>
<dbReference type="GeneID" id="25991374"/>
<dbReference type="Pfam" id="PF12090">
    <property type="entry name" value="Spt20_SEP"/>
    <property type="match status" value="1"/>
</dbReference>
<gene>
    <name evidence="3" type="ORF">A1Q1_07862</name>
</gene>
<protein>
    <recommendedName>
        <fullName evidence="2">Spt20-like SEP domain-containing protein</fullName>
    </recommendedName>
</protein>
<dbReference type="Proteomes" id="UP000002748">
    <property type="component" value="Unassembled WGS sequence"/>
</dbReference>
<dbReference type="GO" id="GO:0006357">
    <property type="term" value="P:regulation of transcription by RNA polymerase II"/>
    <property type="evidence" value="ECO:0007669"/>
    <property type="project" value="TreeGrafter"/>
</dbReference>
<dbReference type="GO" id="GO:0000124">
    <property type="term" value="C:SAGA complex"/>
    <property type="evidence" value="ECO:0007669"/>
    <property type="project" value="InterPro"/>
</dbReference>
<dbReference type="PANTHER" id="PTHR13526:SF8">
    <property type="entry name" value="TRANSCRIPTION FACTOR SPT20 HOMOLOG"/>
    <property type="match status" value="1"/>
</dbReference>
<dbReference type="PANTHER" id="PTHR13526">
    <property type="entry name" value="TRANSCRIPTION FACTOR SPT20 HOMOLOG"/>
    <property type="match status" value="1"/>
</dbReference>
<feature type="compositionally biased region" description="Basic and acidic residues" evidence="1">
    <location>
        <begin position="296"/>
        <end position="326"/>
    </location>
</feature>
<evidence type="ECO:0000313" key="4">
    <source>
        <dbReference type="Proteomes" id="UP000002748"/>
    </source>
</evidence>
<dbReference type="AlphaFoldDB" id="J8TYQ1"/>
<dbReference type="InterPro" id="IPR046468">
    <property type="entry name" value="Spt20-like_SEP"/>
</dbReference>
<dbReference type="KEGG" id="tasa:A1Q1_07862"/>
<dbReference type="InterPro" id="IPR021950">
    <property type="entry name" value="Spt20"/>
</dbReference>
<comment type="caution">
    <text evidence="3">The sequence shown here is derived from an EMBL/GenBank/DDBJ whole genome shotgun (WGS) entry which is preliminary data.</text>
</comment>
<evidence type="ECO:0000256" key="1">
    <source>
        <dbReference type="SAM" id="MobiDB-lite"/>
    </source>
</evidence>
<sequence>MASASGYNYHRFARAVLKKARKWEPSLSIQLYPTYWRFEHSEINFLYDGPMKPFLMALRAQVIPAALIPFLYDIRPPVSFVDGCLVVEIQDFRKGPETRSRVVMRPAPETLPLTIDNMLSRRQERWDDNMTLELESRIMAATSPPLYLGTSIMASRNAALSLALTAPAAPNVGADGQFRSNAHKGEEEDNELESIRKLLGAGTRSQAGAFQPNWSVLRLLERIKAHNKQKESEAAARAAGQAKQLPTGGPGGGPPPPTNEEKKKSKKKRPAAEAADDGEKKPAKKKKAAPKVAPAAEKEKDKKDDKKDDPPKKEPAKKGAKKEGAATKKKAPAKKKAAAADADK</sequence>
<dbReference type="RefSeq" id="XP_014184283.1">
    <property type="nucleotide sequence ID" value="XM_014328808.1"/>
</dbReference>
<feature type="compositionally biased region" description="Basic residues" evidence="1">
    <location>
        <begin position="327"/>
        <end position="337"/>
    </location>
</feature>
<reference evidence="3 4" key="1">
    <citation type="journal article" date="2012" name="Eukaryot. Cell">
        <title>Draft genome sequence of CBS 2479, the standard type strain of Trichosporon asahii.</title>
        <authorList>
            <person name="Yang R.Y."/>
            <person name="Li H.T."/>
            <person name="Zhu H."/>
            <person name="Zhou G.P."/>
            <person name="Wang M."/>
            <person name="Wang L."/>
        </authorList>
    </citation>
    <scope>NUCLEOTIDE SEQUENCE [LARGE SCALE GENOMIC DNA]</scope>
    <source>
        <strain evidence="4">ATCC 90039 / CBS 2479 / JCM 2466 / KCTC 7840 / NCYC 2677 / UAMH 7654</strain>
    </source>
</reference>